<dbReference type="Pfam" id="PF01302">
    <property type="entry name" value="CAP_GLY"/>
    <property type="match status" value="1"/>
</dbReference>
<dbReference type="GO" id="GO:0043014">
    <property type="term" value="F:alpha-tubulin binding"/>
    <property type="evidence" value="ECO:0007669"/>
    <property type="project" value="InterPro"/>
</dbReference>
<dbReference type="GO" id="GO:0051010">
    <property type="term" value="F:microtubule plus-end binding"/>
    <property type="evidence" value="ECO:0007669"/>
    <property type="project" value="TreeGrafter"/>
</dbReference>
<dbReference type="AlphaFoldDB" id="A0A0T6AZV4"/>
<reference evidence="7 8" key="1">
    <citation type="submission" date="2015-09" db="EMBL/GenBank/DDBJ databases">
        <title>Draft genome of the scarab beetle Oryctes borbonicus.</title>
        <authorList>
            <person name="Meyer J.M."/>
            <person name="Markov G.V."/>
            <person name="Baskaran P."/>
            <person name="Herrmann M."/>
            <person name="Sommer R.J."/>
            <person name="Roedelsperger C."/>
        </authorList>
    </citation>
    <scope>NUCLEOTIDE SEQUENCE [LARGE SCALE GENOMIC DNA]</scope>
    <source>
        <strain evidence="7">OB123</strain>
        <tissue evidence="7">Whole animal</tissue>
    </source>
</reference>
<dbReference type="SMART" id="SM01052">
    <property type="entry name" value="CAP_GLY"/>
    <property type="match status" value="1"/>
</dbReference>
<evidence type="ECO:0000313" key="8">
    <source>
        <dbReference type="Proteomes" id="UP000051574"/>
    </source>
</evidence>
<comment type="subcellular location">
    <subcellularLocation>
        <location evidence="1">Cytoplasm</location>
    </subcellularLocation>
</comment>
<dbReference type="InterPro" id="IPR036859">
    <property type="entry name" value="CAP-Gly_dom_sf"/>
</dbReference>
<evidence type="ECO:0000256" key="4">
    <source>
        <dbReference type="ARBA" id="ARBA00025779"/>
    </source>
</evidence>
<accession>A0A0T6AZV4</accession>
<dbReference type="GO" id="GO:0031122">
    <property type="term" value="P:cytoplasmic microtubule organization"/>
    <property type="evidence" value="ECO:0007669"/>
    <property type="project" value="TreeGrafter"/>
</dbReference>
<dbReference type="FunFam" id="2.30.30.190:FF:000013">
    <property type="entry name" value="Tubulin-folding cofactor B"/>
    <property type="match status" value="1"/>
</dbReference>
<evidence type="ECO:0000313" key="7">
    <source>
        <dbReference type="EMBL" id="KRT80484.1"/>
    </source>
</evidence>
<dbReference type="SUPFAM" id="SSF74924">
    <property type="entry name" value="Cap-Gly domain"/>
    <property type="match status" value="1"/>
</dbReference>
<dbReference type="Gene3D" id="3.10.20.90">
    <property type="entry name" value="Phosphatidylinositol 3-kinase Catalytic Subunit, Chain A, domain 1"/>
    <property type="match status" value="1"/>
</dbReference>
<dbReference type="Gene3D" id="2.30.30.190">
    <property type="entry name" value="CAP Gly-rich-like domain"/>
    <property type="match status" value="1"/>
</dbReference>
<dbReference type="GO" id="GO:0005634">
    <property type="term" value="C:nucleus"/>
    <property type="evidence" value="ECO:0007669"/>
    <property type="project" value="TreeGrafter"/>
</dbReference>
<evidence type="ECO:0000256" key="3">
    <source>
        <dbReference type="ARBA" id="ARBA00023186"/>
    </source>
</evidence>
<organism evidence="7 8">
    <name type="scientific">Oryctes borbonicus</name>
    <dbReference type="NCBI Taxonomy" id="1629725"/>
    <lineage>
        <taxon>Eukaryota</taxon>
        <taxon>Metazoa</taxon>
        <taxon>Ecdysozoa</taxon>
        <taxon>Arthropoda</taxon>
        <taxon>Hexapoda</taxon>
        <taxon>Insecta</taxon>
        <taxon>Pterygota</taxon>
        <taxon>Neoptera</taxon>
        <taxon>Endopterygota</taxon>
        <taxon>Coleoptera</taxon>
        <taxon>Polyphaga</taxon>
        <taxon>Scarabaeiformia</taxon>
        <taxon>Scarabaeidae</taxon>
        <taxon>Dynastinae</taxon>
        <taxon>Oryctes</taxon>
    </lineage>
</organism>
<protein>
    <recommendedName>
        <fullName evidence="6">CAP-Gly domain-containing protein</fullName>
    </recommendedName>
</protein>
<dbReference type="PANTHER" id="PTHR18916">
    <property type="entry name" value="DYNACTIN 1-RELATED MICROTUBULE-BINDING"/>
    <property type="match status" value="1"/>
</dbReference>
<feature type="coiled-coil region" evidence="5">
    <location>
        <begin position="134"/>
        <end position="161"/>
    </location>
</feature>
<evidence type="ECO:0000256" key="2">
    <source>
        <dbReference type="ARBA" id="ARBA00022490"/>
    </source>
</evidence>
<dbReference type="GO" id="GO:0005829">
    <property type="term" value="C:cytosol"/>
    <property type="evidence" value="ECO:0007669"/>
    <property type="project" value="UniProtKB-ARBA"/>
</dbReference>
<comment type="similarity">
    <text evidence="4">Belongs to the TBCB family.</text>
</comment>
<keyword evidence="8" id="KW-1185">Reference proteome</keyword>
<evidence type="ECO:0000256" key="5">
    <source>
        <dbReference type="SAM" id="Coils"/>
    </source>
</evidence>
<dbReference type="InterPro" id="IPR045172">
    <property type="entry name" value="TBCB_Ubl"/>
</dbReference>
<evidence type="ECO:0000259" key="6">
    <source>
        <dbReference type="PROSITE" id="PS50245"/>
    </source>
</evidence>
<comment type="caution">
    <text evidence="7">The sequence shown here is derived from an EMBL/GenBank/DDBJ whole genome shotgun (WGS) entry which is preliminary data.</text>
</comment>
<evidence type="ECO:0000256" key="1">
    <source>
        <dbReference type="ARBA" id="ARBA00004496"/>
    </source>
</evidence>
<dbReference type="SUPFAM" id="SSF54236">
    <property type="entry name" value="Ubiquitin-like"/>
    <property type="match status" value="1"/>
</dbReference>
<sequence>KSFKIKIMADYKVITSDFVNLHISTSKDDMSFSEKRFPKDITITDLKAKLELMTGGSCATMQIEAYTKDNKLMCNLSDDDALLGWYPLENGMRLHVIDKFSIRNELDFGNVEKYELPEEMYAKKTDSVRAFLAKNKLGHYNEEYQKNKQKQEEEEKRLAESTIAGSRCKVQVPNTPTRLGTVMYSGQVEGLGGYWVGIKYDEPLGKNDGICKGKRYFECQLNYGAFVKPQHVLCGDFPEEDYDLNEEI</sequence>
<dbReference type="Pfam" id="PF14560">
    <property type="entry name" value="Ubiquitin_2"/>
    <property type="match status" value="1"/>
</dbReference>
<dbReference type="CDD" id="cd01789">
    <property type="entry name" value="Ubl_TBCB"/>
    <property type="match status" value="1"/>
</dbReference>
<keyword evidence="2" id="KW-0963">Cytoplasm</keyword>
<name>A0A0T6AZV4_9SCAR</name>
<dbReference type="InterPro" id="IPR000626">
    <property type="entry name" value="Ubiquitin-like_dom"/>
</dbReference>
<proteinExistence type="inferred from homology"/>
<dbReference type="OrthoDB" id="5295208at2759"/>
<feature type="domain" description="CAP-Gly" evidence="6">
    <location>
        <begin position="186"/>
        <end position="228"/>
    </location>
</feature>
<dbReference type="GO" id="GO:0005938">
    <property type="term" value="C:cell cortex"/>
    <property type="evidence" value="ECO:0007669"/>
    <property type="project" value="TreeGrafter"/>
</dbReference>
<dbReference type="InterPro" id="IPR029071">
    <property type="entry name" value="Ubiquitin-like_domsf"/>
</dbReference>
<dbReference type="GO" id="GO:0007023">
    <property type="term" value="P:post-chaperonin tubulin folding pathway"/>
    <property type="evidence" value="ECO:0007669"/>
    <property type="project" value="InterPro"/>
</dbReference>
<keyword evidence="5" id="KW-0175">Coiled coil</keyword>
<dbReference type="Proteomes" id="UP000051574">
    <property type="component" value="Unassembled WGS sequence"/>
</dbReference>
<dbReference type="GO" id="GO:0035371">
    <property type="term" value="C:microtubule plus-end"/>
    <property type="evidence" value="ECO:0007669"/>
    <property type="project" value="TreeGrafter"/>
</dbReference>
<gene>
    <name evidence="7" type="ORF">AMK59_7011</name>
</gene>
<dbReference type="PANTHER" id="PTHR18916:SF85">
    <property type="entry name" value="TUBULIN-FOLDING COFACTOR B"/>
    <property type="match status" value="1"/>
</dbReference>
<keyword evidence="3" id="KW-0143">Chaperone</keyword>
<feature type="non-terminal residue" evidence="7">
    <location>
        <position position="1"/>
    </location>
</feature>
<dbReference type="GO" id="GO:0007021">
    <property type="term" value="P:tubulin complex assembly"/>
    <property type="evidence" value="ECO:0007669"/>
    <property type="project" value="InterPro"/>
</dbReference>
<dbReference type="PROSITE" id="PS50245">
    <property type="entry name" value="CAP_GLY_2"/>
    <property type="match status" value="1"/>
</dbReference>
<dbReference type="EMBL" id="LJIG01022458">
    <property type="protein sequence ID" value="KRT80484.1"/>
    <property type="molecule type" value="Genomic_DNA"/>
</dbReference>
<dbReference type="InterPro" id="IPR000938">
    <property type="entry name" value="CAP-Gly_domain"/>
</dbReference>